<feature type="non-terminal residue" evidence="1">
    <location>
        <position position="73"/>
    </location>
</feature>
<dbReference type="Proteomes" id="UP000187406">
    <property type="component" value="Unassembled WGS sequence"/>
</dbReference>
<comment type="caution">
    <text evidence="1">The sequence shown here is derived from an EMBL/GenBank/DDBJ whole genome shotgun (WGS) entry which is preliminary data.</text>
</comment>
<dbReference type="PANTHER" id="PTHR33710">
    <property type="entry name" value="BNAC02G09200D PROTEIN"/>
    <property type="match status" value="1"/>
</dbReference>
<sequence>LDRAFGNSLLKILLPNTMVNHLSCLSSDYCPVMLNLFLVDVIRAKKFRFESMWLGHLDFYNVVSETWNRFPYS</sequence>
<organism evidence="1 2">
    <name type="scientific">Cephalotus follicularis</name>
    <name type="common">Albany pitcher plant</name>
    <dbReference type="NCBI Taxonomy" id="3775"/>
    <lineage>
        <taxon>Eukaryota</taxon>
        <taxon>Viridiplantae</taxon>
        <taxon>Streptophyta</taxon>
        <taxon>Embryophyta</taxon>
        <taxon>Tracheophyta</taxon>
        <taxon>Spermatophyta</taxon>
        <taxon>Magnoliopsida</taxon>
        <taxon>eudicotyledons</taxon>
        <taxon>Gunneridae</taxon>
        <taxon>Pentapetalae</taxon>
        <taxon>rosids</taxon>
        <taxon>fabids</taxon>
        <taxon>Oxalidales</taxon>
        <taxon>Cephalotaceae</taxon>
        <taxon>Cephalotus</taxon>
    </lineage>
</organism>
<dbReference type="InParanoid" id="A0A1Q3D284"/>
<protein>
    <submittedName>
        <fullName evidence="1">Uncharacterized protein</fullName>
    </submittedName>
</protein>
<accession>A0A1Q3D284</accession>
<evidence type="ECO:0000313" key="2">
    <source>
        <dbReference type="Proteomes" id="UP000187406"/>
    </source>
</evidence>
<keyword evidence="2" id="KW-1185">Reference proteome</keyword>
<dbReference type="AlphaFoldDB" id="A0A1Q3D284"/>
<evidence type="ECO:0000313" key="1">
    <source>
        <dbReference type="EMBL" id="GAV86589.1"/>
    </source>
</evidence>
<proteinExistence type="predicted"/>
<dbReference type="PANTHER" id="PTHR33710:SF77">
    <property type="entry name" value="DNASE I-LIKE SUPERFAMILY PROTEIN"/>
    <property type="match status" value="1"/>
</dbReference>
<dbReference type="EMBL" id="BDDD01003966">
    <property type="protein sequence ID" value="GAV86589.1"/>
    <property type="molecule type" value="Genomic_DNA"/>
</dbReference>
<gene>
    <name evidence="1" type="ORF">CFOL_v3_30019</name>
</gene>
<dbReference type="OrthoDB" id="1113909at2759"/>
<reference evidence="2" key="1">
    <citation type="submission" date="2016-04" db="EMBL/GenBank/DDBJ databases">
        <title>Cephalotus genome sequencing.</title>
        <authorList>
            <person name="Fukushima K."/>
            <person name="Hasebe M."/>
            <person name="Fang X."/>
        </authorList>
    </citation>
    <scope>NUCLEOTIDE SEQUENCE [LARGE SCALE GENOMIC DNA]</scope>
    <source>
        <strain evidence="2">cv. St1</strain>
    </source>
</reference>
<name>A0A1Q3D284_CEPFO</name>
<feature type="non-terminal residue" evidence="1">
    <location>
        <position position="1"/>
    </location>
</feature>